<comment type="caution">
    <text evidence="2">The sequence shown here is derived from an EMBL/GenBank/DDBJ whole genome shotgun (WGS) entry which is preliminary data.</text>
</comment>
<dbReference type="Proteomes" id="UP000708208">
    <property type="component" value="Unassembled WGS sequence"/>
</dbReference>
<sequence>MKRWRKGELGGEIEVENFACRDVNSRGNLREEEGSESWGTIEEVSEDRRESEAPRFPTITYLPLFYLINRITS</sequence>
<reference evidence="2" key="1">
    <citation type="submission" date="2021-06" db="EMBL/GenBank/DDBJ databases">
        <authorList>
            <person name="Hodson N. C."/>
            <person name="Mongue J. A."/>
            <person name="Jaron S. K."/>
        </authorList>
    </citation>
    <scope>NUCLEOTIDE SEQUENCE</scope>
</reference>
<organism evidence="2 3">
    <name type="scientific">Allacma fusca</name>
    <dbReference type="NCBI Taxonomy" id="39272"/>
    <lineage>
        <taxon>Eukaryota</taxon>
        <taxon>Metazoa</taxon>
        <taxon>Ecdysozoa</taxon>
        <taxon>Arthropoda</taxon>
        <taxon>Hexapoda</taxon>
        <taxon>Collembola</taxon>
        <taxon>Symphypleona</taxon>
        <taxon>Sminthuridae</taxon>
        <taxon>Allacma</taxon>
    </lineage>
</organism>
<dbReference type="AlphaFoldDB" id="A0A8J2P508"/>
<proteinExistence type="predicted"/>
<evidence type="ECO:0000313" key="3">
    <source>
        <dbReference type="Proteomes" id="UP000708208"/>
    </source>
</evidence>
<gene>
    <name evidence="2" type="ORF">AFUS01_LOCUS26243</name>
</gene>
<evidence type="ECO:0000313" key="2">
    <source>
        <dbReference type="EMBL" id="CAG7815576.1"/>
    </source>
</evidence>
<keyword evidence="3" id="KW-1185">Reference proteome</keyword>
<name>A0A8J2P508_9HEXA</name>
<evidence type="ECO:0000256" key="1">
    <source>
        <dbReference type="SAM" id="MobiDB-lite"/>
    </source>
</evidence>
<feature type="region of interest" description="Disordered" evidence="1">
    <location>
        <begin position="28"/>
        <end position="52"/>
    </location>
</feature>
<protein>
    <submittedName>
        <fullName evidence="2">Uncharacterized protein</fullName>
    </submittedName>
</protein>
<dbReference type="EMBL" id="CAJVCH010347174">
    <property type="protein sequence ID" value="CAG7815576.1"/>
    <property type="molecule type" value="Genomic_DNA"/>
</dbReference>
<accession>A0A8J2P508</accession>